<reference evidence="2 3" key="1">
    <citation type="submission" date="2019-03" db="EMBL/GenBank/DDBJ databases">
        <title>Rhodobacteraceae bacterium SM1902, a new member of the family Rhodobacteraceae isolated from Yantai.</title>
        <authorList>
            <person name="Sun Y."/>
        </authorList>
    </citation>
    <scope>NUCLEOTIDE SEQUENCE [LARGE SCALE GENOMIC DNA]</scope>
    <source>
        <strain evidence="2 3">SM1902</strain>
    </source>
</reference>
<dbReference type="GO" id="GO:0005737">
    <property type="term" value="C:cytoplasm"/>
    <property type="evidence" value="ECO:0007669"/>
    <property type="project" value="TreeGrafter"/>
</dbReference>
<dbReference type="SUPFAM" id="SSF56731">
    <property type="entry name" value="DNA primase core"/>
    <property type="match status" value="1"/>
</dbReference>
<dbReference type="PANTHER" id="PTHR30313">
    <property type="entry name" value="DNA PRIMASE"/>
    <property type="match status" value="1"/>
</dbReference>
<organism evidence="2 3">
    <name type="scientific">Meridianimarinicoccus aquatilis</name>
    <dbReference type="NCBI Taxonomy" id="2552766"/>
    <lineage>
        <taxon>Bacteria</taxon>
        <taxon>Pseudomonadati</taxon>
        <taxon>Pseudomonadota</taxon>
        <taxon>Alphaproteobacteria</taxon>
        <taxon>Rhodobacterales</taxon>
        <taxon>Paracoccaceae</taxon>
        <taxon>Meridianimarinicoccus</taxon>
    </lineage>
</organism>
<dbReference type="Proteomes" id="UP000294562">
    <property type="component" value="Unassembled WGS sequence"/>
</dbReference>
<dbReference type="GO" id="GO:0003677">
    <property type="term" value="F:DNA binding"/>
    <property type="evidence" value="ECO:0007669"/>
    <property type="project" value="InterPro"/>
</dbReference>
<dbReference type="Gene3D" id="3.40.1360.10">
    <property type="match status" value="1"/>
</dbReference>
<gene>
    <name evidence="2" type="ORF">E2L05_19365</name>
</gene>
<dbReference type="InterPro" id="IPR034154">
    <property type="entry name" value="TOPRIM_DnaG/twinkle"/>
</dbReference>
<proteinExistence type="predicted"/>
<evidence type="ECO:0000313" key="3">
    <source>
        <dbReference type="Proteomes" id="UP000294562"/>
    </source>
</evidence>
<dbReference type="CDD" id="cd01029">
    <property type="entry name" value="TOPRIM_primases"/>
    <property type="match status" value="1"/>
</dbReference>
<dbReference type="InterPro" id="IPR036977">
    <property type="entry name" value="DNA_primase_Znf_CHC2"/>
</dbReference>
<dbReference type="Pfam" id="PF13155">
    <property type="entry name" value="Toprim_2"/>
    <property type="match status" value="1"/>
</dbReference>
<dbReference type="AlphaFoldDB" id="A0A4R6AIJ6"/>
<keyword evidence="3" id="KW-1185">Reference proteome</keyword>
<protein>
    <recommendedName>
        <fullName evidence="4">Zinc finger CHC2-type domain-containing protein</fullName>
    </recommendedName>
</protein>
<accession>A0A4R6AIJ6</accession>
<evidence type="ECO:0000313" key="2">
    <source>
        <dbReference type="EMBL" id="TDL83770.1"/>
    </source>
</evidence>
<dbReference type="GO" id="GO:0008270">
    <property type="term" value="F:zinc ion binding"/>
    <property type="evidence" value="ECO:0007669"/>
    <property type="project" value="InterPro"/>
</dbReference>
<comment type="caution">
    <text evidence="2">The sequence shown here is derived from an EMBL/GenBank/DDBJ whole genome shotgun (WGS) entry which is preliminary data.</text>
</comment>
<sequence>MREPFAPCPPGPAAARFLTPRGSGRIARLTVASPLPFHHPNALIRVTFPTMNIAQAKCIPLEQYLERQGLQPQKTRQGGRELWYHSPIRDGDENPSFKVDTVKNLWFDHGVAHGGNIIDLVREMCSCDVRDALRHLEQTRLYSPTLSAPMTSSSRGASRQSEASPRNQVTEGEKGKSGAFELVSQSTLQHPALLQYLTKRGIDHDVARKYLREIEFKGPQSTGKYFALGYPSGDGFEARNALFKGFVGTGKAVTFHDMPDATRLQVFEGFMDFLSYLSKDKPAQPVGAVLVLNTTNLWQRALPYINDSRFEEVRLYLDNDDAGNAATRKLFESVEAPSKLADMRSYYAGYEDLNAWLLGQKA</sequence>
<dbReference type="EMBL" id="SMZO01000086">
    <property type="protein sequence ID" value="TDL83770.1"/>
    <property type="molecule type" value="Genomic_DNA"/>
</dbReference>
<dbReference type="Gene3D" id="3.90.580.10">
    <property type="entry name" value="Zinc finger, CHC2-type domain"/>
    <property type="match status" value="1"/>
</dbReference>
<dbReference type="SUPFAM" id="SSF57783">
    <property type="entry name" value="Zinc beta-ribbon"/>
    <property type="match status" value="1"/>
</dbReference>
<dbReference type="PANTHER" id="PTHR30313:SF2">
    <property type="entry name" value="DNA PRIMASE"/>
    <property type="match status" value="1"/>
</dbReference>
<evidence type="ECO:0008006" key="4">
    <source>
        <dbReference type="Google" id="ProtNLM"/>
    </source>
</evidence>
<dbReference type="GO" id="GO:0006269">
    <property type="term" value="P:DNA replication, synthesis of primer"/>
    <property type="evidence" value="ECO:0007669"/>
    <property type="project" value="TreeGrafter"/>
</dbReference>
<evidence type="ECO:0000256" key="1">
    <source>
        <dbReference type="SAM" id="MobiDB-lite"/>
    </source>
</evidence>
<feature type="region of interest" description="Disordered" evidence="1">
    <location>
        <begin position="144"/>
        <end position="176"/>
    </location>
</feature>
<feature type="compositionally biased region" description="Polar residues" evidence="1">
    <location>
        <begin position="144"/>
        <end position="170"/>
    </location>
</feature>
<name>A0A4R6AIJ6_9RHOB</name>
<dbReference type="InterPro" id="IPR050219">
    <property type="entry name" value="DnaG_primase"/>
</dbReference>
<dbReference type="OrthoDB" id="9763644at2"/>